<dbReference type="EMBL" id="JAPHEH010000001">
    <property type="protein sequence ID" value="MDG4475005.1"/>
    <property type="molecule type" value="Genomic_DNA"/>
</dbReference>
<dbReference type="InterPro" id="IPR004838">
    <property type="entry name" value="NHTrfase_class1_PyrdxlP-BS"/>
</dbReference>
<comment type="caution">
    <text evidence="3">The sequence shown here is derived from an EMBL/GenBank/DDBJ whole genome shotgun (WGS) entry which is preliminary data.</text>
</comment>
<comment type="similarity">
    <text evidence="1">Belongs to the class-I pyridoxal-phosphate-dependent aminotransferase family.</text>
</comment>
<dbReference type="AlphaFoldDB" id="A0A9X4MF46"/>
<dbReference type="Proteomes" id="UP001154240">
    <property type="component" value="Unassembled WGS sequence"/>
</dbReference>
<dbReference type="NCBIfam" id="NF005305">
    <property type="entry name" value="PRK06836.1"/>
    <property type="match status" value="1"/>
</dbReference>
<dbReference type="SUPFAM" id="SSF53383">
    <property type="entry name" value="PLP-dependent transferases"/>
    <property type="match status" value="1"/>
</dbReference>
<keyword evidence="1 3" id="KW-0032">Aminotransferase</keyword>
<protein>
    <recommendedName>
        <fullName evidence="1">Aminotransferase</fullName>
        <ecNumber evidence="1">2.6.1.-</ecNumber>
    </recommendedName>
</protein>
<evidence type="ECO:0000259" key="2">
    <source>
        <dbReference type="Pfam" id="PF00155"/>
    </source>
</evidence>
<comment type="cofactor">
    <cofactor evidence="1">
        <name>pyridoxal 5'-phosphate</name>
        <dbReference type="ChEBI" id="CHEBI:597326"/>
    </cofactor>
</comment>
<dbReference type="GO" id="GO:0030170">
    <property type="term" value="F:pyridoxal phosphate binding"/>
    <property type="evidence" value="ECO:0007669"/>
    <property type="project" value="InterPro"/>
</dbReference>
<proteinExistence type="inferred from homology"/>
<dbReference type="GO" id="GO:0008483">
    <property type="term" value="F:transaminase activity"/>
    <property type="evidence" value="ECO:0007669"/>
    <property type="project" value="UniProtKB-KW"/>
</dbReference>
<evidence type="ECO:0000313" key="3">
    <source>
        <dbReference type="EMBL" id="MDG4475005.1"/>
    </source>
</evidence>
<dbReference type="CDD" id="cd00609">
    <property type="entry name" value="AAT_like"/>
    <property type="match status" value="1"/>
</dbReference>
<accession>A0A9X4MF46</accession>
<dbReference type="RefSeq" id="WP_307631981.1">
    <property type="nucleotide sequence ID" value="NZ_JAPHEH010000001.1"/>
</dbReference>
<dbReference type="Pfam" id="PF00155">
    <property type="entry name" value="Aminotran_1_2"/>
    <property type="match status" value="1"/>
</dbReference>
<dbReference type="EC" id="2.6.1.-" evidence="1"/>
<dbReference type="PANTHER" id="PTHR42691:SF1">
    <property type="entry name" value="ASPARTATE AMINOTRANSFERASE YHDR-RELATED"/>
    <property type="match status" value="1"/>
</dbReference>
<feature type="domain" description="Aminotransferase class I/classII large" evidence="2">
    <location>
        <begin position="36"/>
        <end position="379"/>
    </location>
</feature>
<dbReference type="InterPro" id="IPR004839">
    <property type="entry name" value="Aminotransferase_I/II_large"/>
</dbReference>
<dbReference type="PROSITE" id="PS00105">
    <property type="entry name" value="AA_TRANSFER_CLASS_1"/>
    <property type="match status" value="1"/>
</dbReference>
<dbReference type="Gene3D" id="3.40.640.10">
    <property type="entry name" value="Type I PLP-dependent aspartate aminotransferase-like (Major domain)"/>
    <property type="match status" value="1"/>
</dbReference>
<dbReference type="Gene3D" id="3.90.1150.10">
    <property type="entry name" value="Aspartate Aminotransferase, domain 1"/>
    <property type="match status" value="1"/>
</dbReference>
<dbReference type="InterPro" id="IPR015424">
    <property type="entry name" value="PyrdxlP-dep_Trfase"/>
</dbReference>
<reference evidence="3" key="2">
    <citation type="submission" date="2022-10" db="EMBL/GenBank/DDBJ databases">
        <authorList>
            <person name="Aronson H.S."/>
        </authorList>
    </citation>
    <scope>NUCLEOTIDE SEQUENCE</scope>
    <source>
        <strain evidence="3">RS19-109</strain>
    </source>
</reference>
<name>A0A9X4MF46_9BACT</name>
<gene>
    <name evidence="3" type="ORF">OLX77_02370</name>
</gene>
<organism evidence="3 4">
    <name type="scientific">Thiovibrio frasassiensis</name>
    <dbReference type="NCBI Taxonomy" id="2984131"/>
    <lineage>
        <taxon>Bacteria</taxon>
        <taxon>Pseudomonadati</taxon>
        <taxon>Thermodesulfobacteriota</taxon>
        <taxon>Desulfobulbia</taxon>
        <taxon>Desulfobulbales</taxon>
        <taxon>Thiovibrionaceae</taxon>
        <taxon>Thiovibrio</taxon>
    </lineage>
</organism>
<dbReference type="PANTHER" id="PTHR42691">
    <property type="entry name" value="ASPARTATE AMINOTRANSFERASE YHDR-RELATED"/>
    <property type="match status" value="1"/>
</dbReference>
<keyword evidence="4" id="KW-1185">Reference proteome</keyword>
<dbReference type="InterPro" id="IPR015422">
    <property type="entry name" value="PyrdxlP-dep_Trfase_small"/>
</dbReference>
<evidence type="ECO:0000313" key="4">
    <source>
        <dbReference type="Proteomes" id="UP001154240"/>
    </source>
</evidence>
<keyword evidence="1 3" id="KW-0808">Transferase</keyword>
<reference evidence="3" key="1">
    <citation type="journal article" date="2022" name="bioRxiv">
        <title>Thiovibrio frasassiensisgen. nov., sp. nov., an autotrophic, elemental sulfur disproportionating bacterium isolated from sulfidic karst sediment, and proposal of Thiovibrionaceae fam. nov.</title>
        <authorList>
            <person name="Aronson H."/>
            <person name="Thomas C."/>
            <person name="Bhattacharyya M."/>
            <person name="Eckstein S."/>
            <person name="Jensen S."/>
            <person name="Barco R."/>
            <person name="Macalady J."/>
            <person name="Amend J."/>
        </authorList>
    </citation>
    <scope>NUCLEOTIDE SEQUENCE</scope>
    <source>
        <strain evidence="3">RS19-109</strain>
    </source>
</reference>
<evidence type="ECO:0000256" key="1">
    <source>
        <dbReference type="RuleBase" id="RU000481"/>
    </source>
</evidence>
<dbReference type="InterPro" id="IPR015421">
    <property type="entry name" value="PyrdxlP-dep_Trfase_major"/>
</dbReference>
<sequence length="392" mass="42241">MAVSQKMLAFAERSSWIRKMFEEGGRLKAQYGAEQVCDFSLGNPDLPPPAQYQEAVRAITAAETPGSHGYMANNGYPFVRAAVAQQIAAEQGMELSQDEILMTVGAAGGLNVVMKSLLDPGDEVIILAPFFVEYNFYVDNHNGVTKIVNTAPDFSLDLAAIAAAITPKSKAIIINSPNNPTGQIYAAEELAGLAEVLAKAGHTIYLISDEPYRKIVYDGHTVPSIFAAYPNSLIVSSYSKDLSLPGERIGYIAVHPEIEGKSQLLGAMTLANRILGFVNAPALMQRVVAQLQGVTVDCSVYARRRELFCKVLSEAGYEFIPPKGAFYLFPKSPIADDARFVGLLAEEKILGVPGRGFGMEGYFRLAFCVEDAVINRSAEGFKKALAAAKALA</sequence>